<feature type="transmembrane region" description="Helical" evidence="1">
    <location>
        <begin position="163"/>
        <end position="186"/>
    </location>
</feature>
<keyword evidence="3" id="KW-1185">Reference proteome</keyword>
<evidence type="ECO:0000313" key="2">
    <source>
        <dbReference type="EMBL" id="RSX50363.1"/>
    </source>
</evidence>
<evidence type="ECO:0000313" key="3">
    <source>
        <dbReference type="Proteomes" id="UP000288607"/>
    </source>
</evidence>
<keyword evidence="1" id="KW-0812">Transmembrane</keyword>
<proteinExistence type="predicted"/>
<protein>
    <submittedName>
        <fullName evidence="2">Uncharacterized protein</fullName>
    </submittedName>
</protein>
<dbReference type="AlphaFoldDB" id="A0A430FC05"/>
<comment type="caution">
    <text evidence="2">The sequence shown here is derived from an EMBL/GenBank/DDBJ whole genome shotgun (WGS) entry which is preliminary data.</text>
</comment>
<feature type="transmembrane region" description="Helical" evidence="1">
    <location>
        <begin position="68"/>
        <end position="90"/>
    </location>
</feature>
<dbReference type="Proteomes" id="UP000288607">
    <property type="component" value="Unassembled WGS sequence"/>
</dbReference>
<accession>A0A430FC05</accession>
<keyword evidence="1" id="KW-1133">Transmembrane helix</keyword>
<dbReference type="EMBL" id="QXGJ01000008">
    <property type="protein sequence ID" value="RSX50363.1"/>
    <property type="molecule type" value="Genomic_DNA"/>
</dbReference>
<gene>
    <name evidence="2" type="ORF">D2E23_1686</name>
</gene>
<evidence type="ECO:0000256" key="1">
    <source>
        <dbReference type="SAM" id="Phobius"/>
    </source>
</evidence>
<feature type="transmembrane region" description="Helical" evidence="1">
    <location>
        <begin position="38"/>
        <end position="56"/>
    </location>
</feature>
<feature type="transmembrane region" description="Helical" evidence="1">
    <location>
        <begin position="129"/>
        <end position="151"/>
    </location>
</feature>
<organism evidence="2 3">
    <name type="scientific">Bifidobacterium callimiconis</name>
    <dbReference type="NCBI Taxonomy" id="2306973"/>
    <lineage>
        <taxon>Bacteria</taxon>
        <taxon>Bacillati</taxon>
        <taxon>Actinomycetota</taxon>
        <taxon>Actinomycetes</taxon>
        <taxon>Bifidobacteriales</taxon>
        <taxon>Bifidobacteriaceae</taxon>
        <taxon>Bifidobacterium</taxon>
    </lineage>
</organism>
<name>A0A430FC05_9BIFI</name>
<feature type="transmembrane region" description="Helical" evidence="1">
    <location>
        <begin position="224"/>
        <end position="242"/>
    </location>
</feature>
<feature type="transmembrane region" description="Helical" evidence="1">
    <location>
        <begin position="198"/>
        <end position="217"/>
    </location>
</feature>
<reference evidence="2 3" key="1">
    <citation type="submission" date="2018-09" db="EMBL/GenBank/DDBJ databases">
        <title>Characterization of the phylogenetic diversity of five novel species belonging to the genus Bifidobacterium.</title>
        <authorList>
            <person name="Lugli G.A."/>
            <person name="Duranti S."/>
            <person name="Milani C."/>
        </authorList>
    </citation>
    <scope>NUCLEOTIDE SEQUENCE [LARGE SCALE GENOMIC DNA]</scope>
    <source>
        <strain evidence="2 3">2028B</strain>
    </source>
</reference>
<keyword evidence="1" id="KW-0472">Membrane</keyword>
<sequence>MGKIGLFALFIAGFWLVAVAWRTSIDPATGMEFAAGMSTLPFAGGIFHVLNSFMHVDTSLFSISSGPFFLIAIIILIVQGALQAPLMLLLNGLFGPFLFSPYQRGGYSVVADPNIMRAKDKLLNKAGKLLGSLIATICVALFAAWLVNYALDWVNQHNILVRILIYVVAVAIAGLLVVAPFLISGVGHDFLVGVLGNLAQSVVYAFITNVCIIAVVMSTTAGPSIGQIGITLLVFLAWMIIYTDTDGYFIHSRGRR</sequence>